<keyword evidence="2" id="KW-1185">Reference proteome</keyword>
<reference evidence="1 2" key="2">
    <citation type="journal article" date="2022" name="Mol. Ecol. Resour.">
        <title>The genomes of chicory, endive, great burdock and yacon provide insights into Asteraceae paleo-polyploidization history and plant inulin production.</title>
        <authorList>
            <person name="Fan W."/>
            <person name="Wang S."/>
            <person name="Wang H."/>
            <person name="Wang A."/>
            <person name="Jiang F."/>
            <person name="Liu H."/>
            <person name="Zhao H."/>
            <person name="Xu D."/>
            <person name="Zhang Y."/>
        </authorList>
    </citation>
    <scope>NUCLEOTIDE SEQUENCE [LARGE SCALE GENOMIC DNA]</scope>
    <source>
        <strain evidence="2">cv. Yunnan</strain>
        <tissue evidence="1">Leaves</tissue>
    </source>
</reference>
<evidence type="ECO:0000313" key="2">
    <source>
        <dbReference type="Proteomes" id="UP001056120"/>
    </source>
</evidence>
<sequence>MFPKQTFKTGLSFGIDAIMALEGTLLLEEIVQAKEHLQSQYDDLTPSLCKNYPDIFPPVLYTWEEFLWACELWYSNSMKIIYSDGKLKTCLVPIAGFLNNSISPHIMHYGRVDRTTNSLKFPLVWLCNAGEQCYHDLGVCMNLSRNYNY</sequence>
<reference evidence="2" key="1">
    <citation type="journal article" date="2022" name="Mol. Ecol. Resour.">
        <title>The genomes of chicory, endive, great burdock and yacon provide insights into Asteraceae palaeo-polyploidization history and plant inulin production.</title>
        <authorList>
            <person name="Fan W."/>
            <person name="Wang S."/>
            <person name="Wang H."/>
            <person name="Wang A."/>
            <person name="Jiang F."/>
            <person name="Liu H."/>
            <person name="Zhao H."/>
            <person name="Xu D."/>
            <person name="Zhang Y."/>
        </authorList>
    </citation>
    <scope>NUCLEOTIDE SEQUENCE [LARGE SCALE GENOMIC DNA]</scope>
    <source>
        <strain evidence="2">cv. Yunnan</strain>
    </source>
</reference>
<accession>A0ACB9K0Q0</accession>
<comment type="caution">
    <text evidence="1">The sequence shown here is derived from an EMBL/GenBank/DDBJ whole genome shotgun (WGS) entry which is preliminary data.</text>
</comment>
<gene>
    <name evidence="1" type="ORF">L1987_07470</name>
</gene>
<dbReference type="EMBL" id="CM042019">
    <property type="protein sequence ID" value="KAI3825817.1"/>
    <property type="molecule type" value="Genomic_DNA"/>
</dbReference>
<organism evidence="1 2">
    <name type="scientific">Smallanthus sonchifolius</name>
    <dbReference type="NCBI Taxonomy" id="185202"/>
    <lineage>
        <taxon>Eukaryota</taxon>
        <taxon>Viridiplantae</taxon>
        <taxon>Streptophyta</taxon>
        <taxon>Embryophyta</taxon>
        <taxon>Tracheophyta</taxon>
        <taxon>Spermatophyta</taxon>
        <taxon>Magnoliopsida</taxon>
        <taxon>eudicotyledons</taxon>
        <taxon>Gunneridae</taxon>
        <taxon>Pentapetalae</taxon>
        <taxon>asterids</taxon>
        <taxon>campanulids</taxon>
        <taxon>Asterales</taxon>
        <taxon>Asteraceae</taxon>
        <taxon>Asteroideae</taxon>
        <taxon>Heliantheae alliance</taxon>
        <taxon>Millerieae</taxon>
        <taxon>Smallanthus</taxon>
    </lineage>
</organism>
<protein>
    <submittedName>
        <fullName evidence="1">Uncharacterized protein</fullName>
    </submittedName>
</protein>
<proteinExistence type="predicted"/>
<evidence type="ECO:0000313" key="1">
    <source>
        <dbReference type="EMBL" id="KAI3825817.1"/>
    </source>
</evidence>
<dbReference type="Proteomes" id="UP001056120">
    <property type="component" value="Linkage Group LG02"/>
</dbReference>
<name>A0ACB9K0Q0_9ASTR</name>